<keyword evidence="5 6" id="KW-0472">Membrane</keyword>
<dbReference type="OrthoDB" id="9773730at2"/>
<gene>
    <name evidence="7" type="ORF">BXY75_2921</name>
</gene>
<dbReference type="AlphaFoldDB" id="A0A3L9YCF9"/>
<feature type="transmembrane region" description="Helical" evidence="6">
    <location>
        <begin position="297"/>
        <end position="326"/>
    </location>
</feature>
<proteinExistence type="inferred from homology"/>
<protein>
    <submittedName>
        <fullName evidence="7">Putative PurR-regulated permease PerM</fullName>
    </submittedName>
</protein>
<evidence type="ECO:0000313" key="7">
    <source>
        <dbReference type="EMBL" id="RMA57040.1"/>
    </source>
</evidence>
<evidence type="ECO:0000313" key="8">
    <source>
        <dbReference type="Proteomes" id="UP000271339"/>
    </source>
</evidence>
<evidence type="ECO:0000256" key="5">
    <source>
        <dbReference type="ARBA" id="ARBA00023136"/>
    </source>
</evidence>
<dbReference type="Proteomes" id="UP000271339">
    <property type="component" value="Unassembled WGS sequence"/>
</dbReference>
<dbReference type="GO" id="GO:0016020">
    <property type="term" value="C:membrane"/>
    <property type="evidence" value="ECO:0007669"/>
    <property type="project" value="UniProtKB-SubCell"/>
</dbReference>
<evidence type="ECO:0000256" key="1">
    <source>
        <dbReference type="ARBA" id="ARBA00004141"/>
    </source>
</evidence>
<evidence type="ECO:0000256" key="2">
    <source>
        <dbReference type="ARBA" id="ARBA00009773"/>
    </source>
</evidence>
<reference evidence="7 8" key="1">
    <citation type="submission" date="2018-10" db="EMBL/GenBank/DDBJ databases">
        <title>Genomic Encyclopedia of Archaeal and Bacterial Type Strains, Phase II (KMG-II): from individual species to whole genera.</title>
        <authorList>
            <person name="Goeker M."/>
        </authorList>
    </citation>
    <scope>NUCLEOTIDE SEQUENCE [LARGE SCALE GENOMIC DNA]</scope>
    <source>
        <strain evidence="7 8">DSM 23424</strain>
    </source>
</reference>
<dbReference type="InterPro" id="IPR002549">
    <property type="entry name" value="AI-2E-like"/>
</dbReference>
<keyword evidence="3 6" id="KW-0812">Transmembrane</keyword>
<keyword evidence="8" id="KW-1185">Reference proteome</keyword>
<feature type="transmembrane region" description="Helical" evidence="6">
    <location>
        <begin position="199"/>
        <end position="219"/>
    </location>
</feature>
<sequence length="344" mass="38261">MHKKIPPKIIRQIFMLLLILVMGSLIFSEMLPYLSGVLGAITFYVLMRKWMTKLIGKGWKPTWAAAFLMLLSFVCILIPISGIVVMLTNKISNAVRNSERVITAFKTQLSSMEDKFGYDLSSQIDTGAISTWISDSLQNFAGSTFNIIIAIGIMYFLLYYMLTNRSELRDSLFEYIPLNSDSLKAIGDEAYAMVRSNALGIPLVAVAQGIIALIGFLIFGIDDPFFWFVIVTIGSMIPFVGTLIGIIPVFILTLSAGHDFQAWGILIYGFVIVGSTDNIIRLYVLQKLDNVHPLITLLGVIVGVPLFGFIGLIFGPLLISLFLIIVKIYKEEYGKKLGHAEEHL</sequence>
<dbReference type="PANTHER" id="PTHR21716">
    <property type="entry name" value="TRANSMEMBRANE PROTEIN"/>
    <property type="match status" value="1"/>
</dbReference>
<comment type="caution">
    <text evidence="7">The sequence shown here is derived from an EMBL/GenBank/DDBJ whole genome shotgun (WGS) entry which is preliminary data.</text>
</comment>
<dbReference type="EMBL" id="REFC01000015">
    <property type="protein sequence ID" value="RMA57040.1"/>
    <property type="molecule type" value="Genomic_DNA"/>
</dbReference>
<feature type="transmembrane region" description="Helical" evidence="6">
    <location>
        <begin position="9"/>
        <end position="27"/>
    </location>
</feature>
<feature type="transmembrane region" description="Helical" evidence="6">
    <location>
        <begin position="63"/>
        <end position="87"/>
    </location>
</feature>
<dbReference type="RefSeq" id="WP_121908470.1">
    <property type="nucleotide sequence ID" value="NZ_REFC01000015.1"/>
</dbReference>
<dbReference type="PANTHER" id="PTHR21716:SF4">
    <property type="entry name" value="TRANSMEMBRANE PROTEIN 245"/>
    <property type="match status" value="1"/>
</dbReference>
<evidence type="ECO:0000256" key="3">
    <source>
        <dbReference type="ARBA" id="ARBA00022692"/>
    </source>
</evidence>
<comment type="subcellular location">
    <subcellularLocation>
        <location evidence="1">Membrane</location>
        <topology evidence="1">Multi-pass membrane protein</topology>
    </subcellularLocation>
</comment>
<evidence type="ECO:0000256" key="4">
    <source>
        <dbReference type="ARBA" id="ARBA00022989"/>
    </source>
</evidence>
<keyword evidence="4 6" id="KW-1133">Transmembrane helix</keyword>
<feature type="transmembrane region" description="Helical" evidence="6">
    <location>
        <begin position="265"/>
        <end position="285"/>
    </location>
</feature>
<organism evidence="7 8">
    <name type="scientific">Ulvibacter antarcticus</name>
    <dbReference type="NCBI Taxonomy" id="442714"/>
    <lineage>
        <taxon>Bacteria</taxon>
        <taxon>Pseudomonadati</taxon>
        <taxon>Bacteroidota</taxon>
        <taxon>Flavobacteriia</taxon>
        <taxon>Flavobacteriales</taxon>
        <taxon>Flavobacteriaceae</taxon>
        <taxon>Ulvibacter</taxon>
    </lineage>
</organism>
<comment type="similarity">
    <text evidence="2">Belongs to the autoinducer-2 exporter (AI-2E) (TC 2.A.86) family.</text>
</comment>
<accession>A0A3L9YCF9</accession>
<name>A0A3L9YCF9_9FLAO</name>
<feature type="transmembrane region" description="Helical" evidence="6">
    <location>
        <begin position="140"/>
        <end position="162"/>
    </location>
</feature>
<feature type="transmembrane region" description="Helical" evidence="6">
    <location>
        <begin position="225"/>
        <end position="253"/>
    </location>
</feature>
<dbReference type="Pfam" id="PF01594">
    <property type="entry name" value="AI-2E_transport"/>
    <property type="match status" value="1"/>
</dbReference>
<evidence type="ECO:0000256" key="6">
    <source>
        <dbReference type="SAM" id="Phobius"/>
    </source>
</evidence>